<feature type="transmembrane region" description="Helical" evidence="6">
    <location>
        <begin position="92"/>
        <end position="115"/>
    </location>
</feature>
<keyword evidence="1" id="KW-1003">Cell membrane</keyword>
<keyword evidence="4 6" id="KW-0472">Membrane</keyword>
<feature type="compositionally biased region" description="Pro residues" evidence="5">
    <location>
        <begin position="17"/>
        <end position="35"/>
    </location>
</feature>
<feature type="region of interest" description="Disordered" evidence="5">
    <location>
        <begin position="1"/>
        <end position="43"/>
    </location>
</feature>
<gene>
    <name evidence="8" type="ORF">D7D52_27850</name>
</gene>
<reference evidence="8 9" key="1">
    <citation type="submission" date="2018-09" db="EMBL/GenBank/DDBJ databases">
        <title>Nocardia yunnanensis sp. nov., an actinomycete isolated from a soil sample.</title>
        <authorList>
            <person name="Zhang J."/>
        </authorList>
    </citation>
    <scope>NUCLEOTIDE SEQUENCE [LARGE SCALE GENOMIC DNA]</scope>
    <source>
        <strain evidence="8 9">CFHS0054</strain>
    </source>
</reference>
<organism evidence="8 9">
    <name type="scientific">Nocardia yunnanensis</name>
    <dbReference type="NCBI Taxonomy" id="2382165"/>
    <lineage>
        <taxon>Bacteria</taxon>
        <taxon>Bacillati</taxon>
        <taxon>Actinomycetota</taxon>
        <taxon>Actinomycetes</taxon>
        <taxon>Mycobacteriales</taxon>
        <taxon>Nocardiaceae</taxon>
        <taxon>Nocardia</taxon>
    </lineage>
</organism>
<dbReference type="RefSeq" id="WP_120741042.1">
    <property type="nucleotide sequence ID" value="NZ_CP032568.1"/>
</dbReference>
<dbReference type="EMBL" id="CP032568">
    <property type="protein sequence ID" value="AYF76984.1"/>
    <property type="molecule type" value="Genomic_DNA"/>
</dbReference>
<protein>
    <submittedName>
        <fullName evidence="8">DUF1049 domain-containing protein</fullName>
    </submittedName>
</protein>
<evidence type="ECO:0000256" key="3">
    <source>
        <dbReference type="ARBA" id="ARBA00022989"/>
    </source>
</evidence>
<name>A0A386ZIM4_9NOCA</name>
<evidence type="ECO:0000256" key="6">
    <source>
        <dbReference type="SAM" id="Phobius"/>
    </source>
</evidence>
<evidence type="ECO:0000259" key="7">
    <source>
        <dbReference type="Pfam" id="PF06305"/>
    </source>
</evidence>
<evidence type="ECO:0000256" key="1">
    <source>
        <dbReference type="ARBA" id="ARBA00022475"/>
    </source>
</evidence>
<dbReference type="GO" id="GO:0005886">
    <property type="term" value="C:plasma membrane"/>
    <property type="evidence" value="ECO:0007669"/>
    <property type="project" value="InterPro"/>
</dbReference>
<dbReference type="Proteomes" id="UP000267164">
    <property type="component" value="Chromosome"/>
</dbReference>
<evidence type="ECO:0000256" key="5">
    <source>
        <dbReference type="SAM" id="MobiDB-lite"/>
    </source>
</evidence>
<evidence type="ECO:0000256" key="2">
    <source>
        <dbReference type="ARBA" id="ARBA00022692"/>
    </source>
</evidence>
<keyword evidence="3 6" id="KW-1133">Transmembrane helix</keyword>
<evidence type="ECO:0000313" key="8">
    <source>
        <dbReference type="EMBL" id="AYF76984.1"/>
    </source>
</evidence>
<accession>A0A386ZIM4</accession>
<feature type="transmembrane region" description="Helical" evidence="6">
    <location>
        <begin position="53"/>
        <end position="72"/>
    </location>
</feature>
<dbReference type="KEGG" id="nyu:D7D52_27850"/>
<dbReference type="InterPro" id="IPR010445">
    <property type="entry name" value="LapA_dom"/>
</dbReference>
<dbReference type="Pfam" id="PF06305">
    <property type="entry name" value="LapA_dom"/>
    <property type="match status" value="1"/>
</dbReference>
<keyword evidence="2 6" id="KW-0812">Transmembrane</keyword>
<evidence type="ECO:0000256" key="4">
    <source>
        <dbReference type="ARBA" id="ARBA00023136"/>
    </source>
</evidence>
<feature type="domain" description="Lipopolysaccharide assembly protein A" evidence="7">
    <location>
        <begin position="73"/>
        <end position="126"/>
    </location>
</feature>
<sequence>MNPVGENESYPRSGPTPSEPPPPEPPPVVSPPPGSVTPTAPAARVRRTRAGSVWVGLSFGAVFLVVLLIFVVQNTTSVRLGFLGWHFALPAGVAILVAAVLGALVMAVAGGVRIIQLRQSFSRLARTRAADTTR</sequence>
<evidence type="ECO:0000313" key="9">
    <source>
        <dbReference type="Proteomes" id="UP000267164"/>
    </source>
</evidence>
<dbReference type="AlphaFoldDB" id="A0A386ZIM4"/>
<keyword evidence="9" id="KW-1185">Reference proteome</keyword>
<proteinExistence type="predicted"/>